<dbReference type="InterPro" id="IPR036047">
    <property type="entry name" value="F-box-like_dom_sf"/>
</dbReference>
<dbReference type="PANTHER" id="PTHR14939">
    <property type="entry name" value="F-BOX ONLY PROTEIN 22"/>
    <property type="match status" value="1"/>
</dbReference>
<dbReference type="PANTHER" id="PTHR14939:SF5">
    <property type="entry name" value="F-BOX ONLY PROTEIN 22"/>
    <property type="match status" value="1"/>
</dbReference>
<dbReference type="WBParaSite" id="PSAMB.scaffold5351size11936.g26427.t1">
    <property type="protein sequence ID" value="PSAMB.scaffold5351size11936.g26427.t1"/>
    <property type="gene ID" value="PSAMB.scaffold5351size11936.g26427"/>
</dbReference>
<sequence>MEEVGVLLQSAPQIIKRILRALSARELHRVSRVCRTWQKYAVLVLKERRRVLTMTATRLNQDNSHEAIVDNPEIKQFLQDLDMDCGLAVMFQGIPRPPDTWSSSFATHTSSAHMDFKAMHSYFTPSSSLIGAVCSEGIIGTSVDGSYHEQKEPAVGCLSAFLMPKSLPEGTHMTHFSVSLNQAKELGKSELDRATLAQGFQWPEDEAVKCIIMVAAEIALSQMPTNVDRKLFGAIRVLYDGQVALAGGVADQVFSSAYSTAEKDTRSADEYDDDYDDDEADFSIIKPAFVGLLFGGENVRAASLVIGQDDQTKESVRERLAELKANVEAWGKCRQKFGFMFASCGRDRPLADVDESEADVFKELMPDIPFTGFFSSAEFGWDFPLPIAQQAENLKLSDNALLYGTTTFAVVGFV</sequence>
<dbReference type="AlphaFoldDB" id="A0A914WUY8"/>
<reference evidence="2" key="1">
    <citation type="submission" date="2022-11" db="UniProtKB">
        <authorList>
            <consortium name="WormBaseParasite"/>
        </authorList>
    </citation>
    <scope>IDENTIFICATION</scope>
</reference>
<evidence type="ECO:0000313" key="2">
    <source>
        <dbReference type="WBParaSite" id="PSAMB.scaffold5351size11936.g26427.t1"/>
    </source>
</evidence>
<proteinExistence type="predicted"/>
<accession>A0A914WUY8</accession>
<dbReference type="Proteomes" id="UP000887566">
    <property type="component" value="Unplaced"/>
</dbReference>
<dbReference type="GO" id="GO:0032436">
    <property type="term" value="P:positive regulation of proteasomal ubiquitin-dependent protein catabolic process"/>
    <property type="evidence" value="ECO:0007669"/>
    <property type="project" value="TreeGrafter"/>
</dbReference>
<dbReference type="SUPFAM" id="SSF81383">
    <property type="entry name" value="F-box domain"/>
    <property type="match status" value="1"/>
</dbReference>
<name>A0A914WUY8_9BILA</name>
<keyword evidence="1" id="KW-1185">Reference proteome</keyword>
<evidence type="ECO:0000313" key="1">
    <source>
        <dbReference type="Proteomes" id="UP000887566"/>
    </source>
</evidence>
<organism evidence="1 2">
    <name type="scientific">Plectus sambesii</name>
    <dbReference type="NCBI Taxonomy" id="2011161"/>
    <lineage>
        <taxon>Eukaryota</taxon>
        <taxon>Metazoa</taxon>
        <taxon>Ecdysozoa</taxon>
        <taxon>Nematoda</taxon>
        <taxon>Chromadorea</taxon>
        <taxon>Plectida</taxon>
        <taxon>Plectina</taxon>
        <taxon>Plectoidea</taxon>
        <taxon>Plectidae</taxon>
        <taxon>Plectus</taxon>
    </lineage>
</organism>
<dbReference type="GO" id="GO:0000209">
    <property type="term" value="P:protein polyubiquitination"/>
    <property type="evidence" value="ECO:0007669"/>
    <property type="project" value="TreeGrafter"/>
</dbReference>
<protein>
    <submittedName>
        <fullName evidence="2">F-box domain-containing protein</fullName>
    </submittedName>
</protein>